<evidence type="ECO:0000256" key="1">
    <source>
        <dbReference type="ARBA" id="ARBA00004418"/>
    </source>
</evidence>
<evidence type="ECO:0000256" key="7">
    <source>
        <dbReference type="SAM" id="Phobius"/>
    </source>
</evidence>
<dbReference type="AlphaFoldDB" id="A0A2H0YTI6"/>
<keyword evidence="7" id="KW-0812">Transmembrane</keyword>
<evidence type="ECO:0000313" key="10">
    <source>
        <dbReference type="Proteomes" id="UP000228711"/>
    </source>
</evidence>
<keyword evidence="7" id="KW-1133">Transmembrane helix</keyword>
<keyword evidence="6" id="KW-0016">Alginate biosynthesis</keyword>
<sequence length="254" mass="29028">MDTGRKQCIREWALIVLFIGFLALPLLLFVSQSQQNGISEQEKRVVAAAPKFTLPRFFSDAYQKEYEQYFNDHFGLRNKLVTANGALHYYALATSPNDKVLIGNDHWLFYSAEQTIERYKSGNVLSAQELASIAQLLQDEQRLLIERGIQFIVLVAPDKETIYPEQMPRRIKPSANPSTLDSFLNAMKDTNVTVIDPRSALQAQARLQKLYTETDTHWTDRGAQIAFDLVRASLSQDITDTIEYRETEFDKGDL</sequence>
<dbReference type="EMBL" id="PEXV01000044">
    <property type="protein sequence ID" value="PIS41805.1"/>
    <property type="molecule type" value="Genomic_DNA"/>
</dbReference>
<evidence type="ECO:0000256" key="3">
    <source>
        <dbReference type="ARBA" id="ARBA00022679"/>
    </source>
</evidence>
<dbReference type="UniPathway" id="UPA00286"/>
<dbReference type="GO" id="GO:0042121">
    <property type="term" value="P:alginic acid biosynthetic process"/>
    <property type="evidence" value="ECO:0007669"/>
    <property type="project" value="UniProtKB-UniPathway"/>
</dbReference>
<proteinExistence type="predicted"/>
<evidence type="ECO:0000313" key="9">
    <source>
        <dbReference type="EMBL" id="PIS41805.1"/>
    </source>
</evidence>
<keyword evidence="7" id="KW-0472">Membrane</keyword>
<dbReference type="InterPro" id="IPR031811">
    <property type="entry name" value="ALGX/ALGJ_SGNH-like"/>
</dbReference>
<dbReference type="Pfam" id="PF16822">
    <property type="entry name" value="ALGX"/>
    <property type="match status" value="1"/>
</dbReference>
<dbReference type="GO" id="GO:0042597">
    <property type="term" value="C:periplasmic space"/>
    <property type="evidence" value="ECO:0007669"/>
    <property type="project" value="UniProtKB-SubCell"/>
</dbReference>
<accession>A0A2H0YTI6</accession>
<dbReference type="SUPFAM" id="SSF52266">
    <property type="entry name" value="SGNH hydrolase"/>
    <property type="match status" value="1"/>
</dbReference>
<evidence type="ECO:0000256" key="4">
    <source>
        <dbReference type="ARBA" id="ARBA00022729"/>
    </source>
</evidence>
<feature type="transmembrane region" description="Helical" evidence="7">
    <location>
        <begin position="12"/>
        <end position="30"/>
    </location>
</feature>
<dbReference type="GO" id="GO:0016740">
    <property type="term" value="F:transferase activity"/>
    <property type="evidence" value="ECO:0007669"/>
    <property type="project" value="UniProtKB-KW"/>
</dbReference>
<keyword evidence="5" id="KW-0574">Periplasm</keyword>
<gene>
    <name evidence="9" type="ORF">COT25_01145</name>
</gene>
<evidence type="ECO:0000256" key="6">
    <source>
        <dbReference type="ARBA" id="ARBA00022841"/>
    </source>
</evidence>
<name>A0A2H0YTI6_9BACT</name>
<evidence type="ECO:0000256" key="2">
    <source>
        <dbReference type="ARBA" id="ARBA00005182"/>
    </source>
</evidence>
<organism evidence="9 10">
    <name type="scientific">Candidatus Kerfeldbacteria bacterium CG08_land_8_20_14_0_20_42_7</name>
    <dbReference type="NCBI Taxonomy" id="2014245"/>
    <lineage>
        <taxon>Bacteria</taxon>
        <taxon>Candidatus Kerfeldiibacteriota</taxon>
    </lineage>
</organism>
<evidence type="ECO:0000259" key="8">
    <source>
        <dbReference type="Pfam" id="PF16822"/>
    </source>
</evidence>
<comment type="pathway">
    <text evidence="2">Glycan biosynthesis; alginate biosynthesis.</text>
</comment>
<feature type="non-terminal residue" evidence="9">
    <location>
        <position position="254"/>
    </location>
</feature>
<comment type="caution">
    <text evidence="9">The sequence shown here is derived from an EMBL/GenBank/DDBJ whole genome shotgun (WGS) entry which is preliminary data.</text>
</comment>
<comment type="subcellular location">
    <subcellularLocation>
        <location evidence="1">Periplasm</location>
    </subcellularLocation>
</comment>
<protein>
    <recommendedName>
        <fullName evidence="8">AlgX/AlgJ SGNH hydrolase-like domain-containing protein</fullName>
    </recommendedName>
</protein>
<feature type="domain" description="AlgX/AlgJ SGNH hydrolase-like" evidence="8">
    <location>
        <begin position="100"/>
        <end position="237"/>
    </location>
</feature>
<keyword evidence="4" id="KW-0732">Signal</keyword>
<evidence type="ECO:0000256" key="5">
    <source>
        <dbReference type="ARBA" id="ARBA00022764"/>
    </source>
</evidence>
<reference evidence="10" key="1">
    <citation type="submission" date="2017-09" db="EMBL/GenBank/DDBJ databases">
        <title>Depth-based differentiation of microbial function through sediment-hosted aquifers and enrichment of novel symbionts in the deep terrestrial subsurface.</title>
        <authorList>
            <person name="Probst A.J."/>
            <person name="Ladd B."/>
            <person name="Jarett J.K."/>
            <person name="Geller-Mcgrath D.E."/>
            <person name="Sieber C.M.K."/>
            <person name="Emerson J.B."/>
            <person name="Anantharaman K."/>
            <person name="Thomas B.C."/>
            <person name="Malmstrom R."/>
            <person name="Stieglmeier M."/>
            <person name="Klingl A."/>
            <person name="Woyke T."/>
            <person name="Ryan C.M."/>
            <person name="Banfield J.F."/>
        </authorList>
    </citation>
    <scope>NUCLEOTIDE SEQUENCE [LARGE SCALE GENOMIC DNA]</scope>
</reference>
<keyword evidence="3" id="KW-0808">Transferase</keyword>
<dbReference type="Proteomes" id="UP000228711">
    <property type="component" value="Unassembled WGS sequence"/>
</dbReference>